<name>A0ABP8UAH2_9ACTN</name>
<dbReference type="RefSeq" id="WP_345431994.1">
    <property type="nucleotide sequence ID" value="NZ_BAABHK010000004.1"/>
</dbReference>
<organism evidence="1 2">
    <name type="scientific">Actinoallomurus vinaceus</name>
    <dbReference type="NCBI Taxonomy" id="1080074"/>
    <lineage>
        <taxon>Bacteria</taxon>
        <taxon>Bacillati</taxon>
        <taxon>Actinomycetota</taxon>
        <taxon>Actinomycetes</taxon>
        <taxon>Streptosporangiales</taxon>
        <taxon>Thermomonosporaceae</taxon>
        <taxon>Actinoallomurus</taxon>
    </lineage>
</organism>
<dbReference type="EMBL" id="BAABHK010000004">
    <property type="protein sequence ID" value="GAA4626717.1"/>
    <property type="molecule type" value="Genomic_DNA"/>
</dbReference>
<reference evidence="2" key="1">
    <citation type="journal article" date="2019" name="Int. J. Syst. Evol. Microbiol.">
        <title>The Global Catalogue of Microorganisms (GCM) 10K type strain sequencing project: providing services to taxonomists for standard genome sequencing and annotation.</title>
        <authorList>
            <consortium name="The Broad Institute Genomics Platform"/>
            <consortium name="The Broad Institute Genome Sequencing Center for Infectious Disease"/>
            <person name="Wu L."/>
            <person name="Ma J."/>
        </authorList>
    </citation>
    <scope>NUCLEOTIDE SEQUENCE [LARGE SCALE GENOMIC DNA]</scope>
    <source>
        <strain evidence="2">JCM 17939</strain>
    </source>
</reference>
<gene>
    <name evidence="1" type="ORF">GCM10023196_036090</name>
</gene>
<keyword evidence="2" id="KW-1185">Reference proteome</keyword>
<dbReference type="Proteomes" id="UP001501442">
    <property type="component" value="Unassembled WGS sequence"/>
</dbReference>
<accession>A0ABP8UAH2</accession>
<comment type="caution">
    <text evidence="1">The sequence shown here is derived from an EMBL/GenBank/DDBJ whole genome shotgun (WGS) entry which is preliminary data.</text>
</comment>
<evidence type="ECO:0000313" key="1">
    <source>
        <dbReference type="EMBL" id="GAA4626717.1"/>
    </source>
</evidence>
<protein>
    <submittedName>
        <fullName evidence="1">Uncharacterized protein</fullName>
    </submittedName>
</protein>
<sequence length="48" mass="5089">MSTETDPIAQDAQRIADAMREMSGRELTDDELAVLAEAVGAVHTEGDA</sequence>
<proteinExistence type="predicted"/>
<evidence type="ECO:0000313" key="2">
    <source>
        <dbReference type="Proteomes" id="UP001501442"/>
    </source>
</evidence>